<dbReference type="InterPro" id="IPR010195">
    <property type="entry name" value="Uncharacterised_peroxidase-rel"/>
</dbReference>
<dbReference type="PANTHER" id="PTHR35446:SF2">
    <property type="entry name" value="CARBOXYMUCONOLACTONE DECARBOXYLASE-LIKE DOMAIN-CONTAINING PROTEIN"/>
    <property type="match status" value="1"/>
</dbReference>
<dbReference type="EMBL" id="JAUJEA010000003">
    <property type="protein sequence ID" value="MDN5201873.1"/>
    <property type="molecule type" value="Genomic_DNA"/>
</dbReference>
<keyword evidence="2" id="KW-1185">Reference proteome</keyword>
<dbReference type="Gene3D" id="1.20.1290.10">
    <property type="entry name" value="AhpD-like"/>
    <property type="match status" value="1"/>
</dbReference>
<evidence type="ECO:0000313" key="2">
    <source>
        <dbReference type="Proteomes" id="UP001172082"/>
    </source>
</evidence>
<dbReference type="GO" id="GO:0004601">
    <property type="term" value="F:peroxidase activity"/>
    <property type="evidence" value="ECO:0007669"/>
    <property type="project" value="UniProtKB-KW"/>
</dbReference>
<accession>A0ABT8KQA8</accession>
<dbReference type="RefSeq" id="WP_346751897.1">
    <property type="nucleotide sequence ID" value="NZ_JAUJEA010000003.1"/>
</dbReference>
<keyword evidence="1" id="KW-0560">Oxidoreductase</keyword>
<sequence length="201" mass="22749">MTWIKTIPYEEAEGQLKKLYDKVKGPDNNVDNILMSHSLRPHSLVGHMAIYKNVLHNNNNTIPKWFLEALGVYVSYLNNCSYCVEHHYNGMKRLVNNDERSALIRTSIEKDEMSGVFDGKELEAMNYAKKLTKDPSACSEEDIKKLRSAGFDDGEILEINQVVSYFCYANRTVLGLGINTDGDILGLSPNDSNDPDNWSHS</sequence>
<comment type="caution">
    <text evidence="1">The sequence shown here is derived from an EMBL/GenBank/DDBJ whole genome shotgun (WGS) entry which is preliminary data.</text>
</comment>
<dbReference type="Proteomes" id="UP001172082">
    <property type="component" value="Unassembled WGS sequence"/>
</dbReference>
<name>A0ABT8KQA8_9BACT</name>
<evidence type="ECO:0000313" key="1">
    <source>
        <dbReference type="EMBL" id="MDN5201873.1"/>
    </source>
</evidence>
<proteinExistence type="predicted"/>
<dbReference type="NCBIfam" id="TIGR01926">
    <property type="entry name" value="peroxid_rel"/>
    <property type="match status" value="1"/>
</dbReference>
<dbReference type="InterPro" id="IPR029032">
    <property type="entry name" value="AhpD-like"/>
</dbReference>
<organism evidence="1 2">
    <name type="scientific">Splendidivirga corallicola</name>
    <dbReference type="NCBI Taxonomy" id="3051826"/>
    <lineage>
        <taxon>Bacteria</taxon>
        <taxon>Pseudomonadati</taxon>
        <taxon>Bacteroidota</taxon>
        <taxon>Cytophagia</taxon>
        <taxon>Cytophagales</taxon>
        <taxon>Splendidivirgaceae</taxon>
        <taxon>Splendidivirga</taxon>
    </lineage>
</organism>
<dbReference type="PANTHER" id="PTHR35446">
    <property type="entry name" value="SI:CH211-175M2.5"/>
    <property type="match status" value="1"/>
</dbReference>
<dbReference type="SUPFAM" id="SSF69118">
    <property type="entry name" value="AhpD-like"/>
    <property type="match status" value="1"/>
</dbReference>
<gene>
    <name evidence="1" type="ORF">QQ008_10880</name>
</gene>
<protein>
    <submittedName>
        <fullName evidence="1">Peroxidase-related enzyme</fullName>
    </submittedName>
</protein>
<keyword evidence="1" id="KW-0575">Peroxidase</keyword>
<reference evidence="1" key="1">
    <citation type="submission" date="2023-06" db="EMBL/GenBank/DDBJ databases">
        <title>Genomic of Parafulvivirga corallium.</title>
        <authorList>
            <person name="Wang G."/>
        </authorList>
    </citation>
    <scope>NUCLEOTIDE SEQUENCE</scope>
    <source>
        <strain evidence="1">BMA10</strain>
    </source>
</reference>